<dbReference type="Proteomes" id="UP001152302">
    <property type="component" value="Unassembled WGS sequence"/>
</dbReference>
<reference evidence="1" key="1">
    <citation type="submission" date="2022-05" db="EMBL/GenBank/DDBJ databases">
        <title>Comparative genomics of Staphylococcus equorum isolates.</title>
        <authorList>
            <person name="Luelf R.H."/>
        </authorList>
    </citation>
    <scope>NUCLEOTIDE SEQUENCE</scope>
    <source>
        <strain evidence="1">TMW 2.2343</strain>
    </source>
</reference>
<accession>A0A9X4LGF7</accession>
<evidence type="ECO:0000313" key="1">
    <source>
        <dbReference type="EMBL" id="MDG0860305.1"/>
    </source>
</evidence>
<protein>
    <submittedName>
        <fullName evidence="1">Uncharacterized protein</fullName>
    </submittedName>
</protein>
<proteinExistence type="predicted"/>
<name>A0A9X4LGF7_9STAP</name>
<sequence>MAFTSQPNFIGVLDGTDVNELNKKIDYSKNKLEDRKQVVSGILNETNFYEEYFTDHFKSNINANDHLSSNINICKSLERMANYLLNSKEIKQEEDAEKTKYIFHTDEKYFRKKVEREQSIEQMAKTENGDHENTVIHFLKKDDSNFKKEKIQTISVNDIKTDKNNNEEDIKYVVSVINDYKDFYDRVTDKLINKDADVNRYLLTKVKGQLTEDIIYSKDHLLGVFGYDLRNGQKEDSKPSLDIFDFTDWSHIYGKDVTFIG</sequence>
<evidence type="ECO:0000313" key="2">
    <source>
        <dbReference type="Proteomes" id="UP001152302"/>
    </source>
</evidence>
<gene>
    <name evidence="1" type="ORF">M4L21_13305</name>
</gene>
<comment type="caution">
    <text evidence="1">The sequence shown here is derived from an EMBL/GenBank/DDBJ whole genome shotgun (WGS) entry which is preliminary data.</text>
</comment>
<dbReference type="RefSeq" id="WP_277595824.1">
    <property type="nucleotide sequence ID" value="NZ_JAMBPX010000011.1"/>
</dbReference>
<organism evidence="1 2">
    <name type="scientific">Staphylococcus equorum</name>
    <dbReference type="NCBI Taxonomy" id="246432"/>
    <lineage>
        <taxon>Bacteria</taxon>
        <taxon>Bacillati</taxon>
        <taxon>Bacillota</taxon>
        <taxon>Bacilli</taxon>
        <taxon>Bacillales</taxon>
        <taxon>Staphylococcaceae</taxon>
        <taxon>Staphylococcus</taxon>
    </lineage>
</organism>
<dbReference type="AlphaFoldDB" id="A0A9X4LGF7"/>
<dbReference type="EMBL" id="JAMBPX010000011">
    <property type="protein sequence ID" value="MDG0860305.1"/>
    <property type="molecule type" value="Genomic_DNA"/>
</dbReference>
<feature type="non-terminal residue" evidence="1">
    <location>
        <position position="261"/>
    </location>
</feature>